<dbReference type="EMBL" id="KN714719">
    <property type="protein sequence ID" value="KUI58803.1"/>
    <property type="molecule type" value="Genomic_DNA"/>
</dbReference>
<dbReference type="InterPro" id="IPR050815">
    <property type="entry name" value="TF_fung"/>
</dbReference>
<evidence type="ECO:0000313" key="9">
    <source>
        <dbReference type="Proteomes" id="UP000078576"/>
    </source>
</evidence>
<keyword evidence="5" id="KW-0539">Nucleus</keyword>
<evidence type="ECO:0000256" key="1">
    <source>
        <dbReference type="ARBA" id="ARBA00004123"/>
    </source>
</evidence>
<evidence type="ECO:0000259" key="7">
    <source>
        <dbReference type="PROSITE" id="PS50048"/>
    </source>
</evidence>
<dbReference type="InterPro" id="IPR001138">
    <property type="entry name" value="Zn2Cys6_DnaBD"/>
</dbReference>
<keyword evidence="9" id="KW-1185">Reference proteome</keyword>
<keyword evidence="3" id="KW-0805">Transcription regulation</keyword>
<evidence type="ECO:0000256" key="2">
    <source>
        <dbReference type="ARBA" id="ARBA00022723"/>
    </source>
</evidence>
<organism evidence="8 9">
    <name type="scientific">Cytospora mali</name>
    <name type="common">Apple Valsa canker fungus</name>
    <name type="synonym">Valsa mali</name>
    <dbReference type="NCBI Taxonomy" id="578113"/>
    <lineage>
        <taxon>Eukaryota</taxon>
        <taxon>Fungi</taxon>
        <taxon>Dikarya</taxon>
        <taxon>Ascomycota</taxon>
        <taxon>Pezizomycotina</taxon>
        <taxon>Sordariomycetes</taxon>
        <taxon>Sordariomycetidae</taxon>
        <taxon>Diaporthales</taxon>
        <taxon>Cytosporaceae</taxon>
        <taxon>Cytospora</taxon>
    </lineage>
</organism>
<dbReference type="Pfam" id="PF04082">
    <property type="entry name" value="Fungal_trans"/>
    <property type="match status" value="1"/>
</dbReference>
<dbReference type="Pfam" id="PF00172">
    <property type="entry name" value="Zn_clus"/>
    <property type="match status" value="1"/>
</dbReference>
<dbReference type="GO" id="GO:0003677">
    <property type="term" value="F:DNA binding"/>
    <property type="evidence" value="ECO:0007669"/>
    <property type="project" value="InterPro"/>
</dbReference>
<evidence type="ECO:0000256" key="6">
    <source>
        <dbReference type="SAM" id="MobiDB-lite"/>
    </source>
</evidence>
<dbReference type="Gene3D" id="4.10.240.10">
    <property type="entry name" value="Zn(2)-C6 fungal-type DNA-binding domain"/>
    <property type="match status" value="1"/>
</dbReference>
<protein>
    <submittedName>
        <fullName evidence="8">TY1 enhancer activator</fullName>
    </submittedName>
</protein>
<dbReference type="STRING" id="694573.A0A194V4J2"/>
<feature type="region of interest" description="Disordered" evidence="6">
    <location>
        <begin position="1"/>
        <end position="23"/>
    </location>
</feature>
<dbReference type="Proteomes" id="UP000078576">
    <property type="component" value="Unassembled WGS sequence"/>
</dbReference>
<dbReference type="SMART" id="SM00066">
    <property type="entry name" value="GAL4"/>
    <property type="match status" value="1"/>
</dbReference>
<dbReference type="InterPro" id="IPR036864">
    <property type="entry name" value="Zn2-C6_fun-type_DNA-bd_sf"/>
</dbReference>
<feature type="region of interest" description="Disordered" evidence="6">
    <location>
        <begin position="93"/>
        <end position="142"/>
    </location>
</feature>
<proteinExistence type="predicted"/>
<evidence type="ECO:0000256" key="5">
    <source>
        <dbReference type="ARBA" id="ARBA00023242"/>
    </source>
</evidence>
<dbReference type="PANTHER" id="PTHR47338:SF10">
    <property type="entry name" value="TRANSCRIPTION FACTOR DOMAIN-CONTAINING PROTEIN-RELATED"/>
    <property type="match status" value="1"/>
</dbReference>
<evidence type="ECO:0000256" key="4">
    <source>
        <dbReference type="ARBA" id="ARBA00023163"/>
    </source>
</evidence>
<dbReference type="PROSITE" id="PS50048">
    <property type="entry name" value="ZN2_CY6_FUNGAL_2"/>
    <property type="match status" value="1"/>
</dbReference>
<evidence type="ECO:0000256" key="3">
    <source>
        <dbReference type="ARBA" id="ARBA00023015"/>
    </source>
</evidence>
<keyword evidence="2" id="KW-0479">Metal-binding</keyword>
<sequence length="917" mass="100250">MSSEDVSPADPPAMAAPADSDSGGFEALACVSCRSRKLKCDRTKPACTRCARLKSECVYPESRRKPTFKRRNVKELEDRLAQVEVLLKDAAGKTAPSGTSVLGASLPDQGPSASEDKAQSTVQPDPGLHSSDIPSVPNAADDAFNWDSRDGVSDPMVNDVFPNGYESHPTNPMPFSMPDMRYQPRAENAGSTGNELLGLGLFEALPPTEMIEDLHQAYITRQHPLIPIIHPGRYIQAFYSGPHLRPPMALSYAIWTTASNGHEKYSSYHDIFYRRARRYLQEDELKGEGEHFITVAHAQAWALIATDEARSMWFTRAAMSAASCVKLIHMMGIHRLDDPNAAVEMAPTIAPPRDWTELEERRRLFWGAMCIDSHASINTGWPCLINMDDVTTHLPSSEEAFSQCREEKTCRLEEVFTGSSYSSFAGAAIICHICNQILKHVHRSKPGDHPDNFEYGPYWNTHRELDNLLSSAFMFLPERFRLPENLRDPVAVHTNLNLHAAVICLHNSAYEMANEHKLPDAVKEMSKTRLLTASQEVVNIVKLTSHTSAGYRSPLIALSLYVASSVYITIAQDDGLEPTNKANLEFLLLAMGAIGKQHMITDSFYRQAILDLRRGGLLGLVHVPEADMLLDTDNTMMPCGKNIPLFARSRVSRQTDILPPLPGRLPLNNPIGRRFPKGRLADVAHWNVDSRGHRDGEEDEFGNTNKRKRPNPTSLRPGDDTPLWFQRGPAEGGAPQPSPPGEGLAQNQSRSDDVFGVCKAPNSAQFRLPNRAGSSTGSSPSVVTAAGAEKSIATPASTQTSSGISSGTMSTGNKSVCPMMLNEGVATDQVTNAFGTMNAATQDNSALDLNLFQGLDTWDATGDPAQDVAALFSQVTGAMQDDNYVASSSENDGWMLLNEAGANDHLWDTGQGRGGEV</sequence>
<dbReference type="GO" id="GO:0000981">
    <property type="term" value="F:DNA-binding transcription factor activity, RNA polymerase II-specific"/>
    <property type="evidence" value="ECO:0007669"/>
    <property type="project" value="InterPro"/>
</dbReference>
<dbReference type="CDD" id="cd00067">
    <property type="entry name" value="GAL4"/>
    <property type="match status" value="1"/>
</dbReference>
<dbReference type="OrthoDB" id="4456959at2759"/>
<feature type="domain" description="Zn(2)-C6 fungal-type" evidence="7">
    <location>
        <begin position="29"/>
        <end position="59"/>
    </location>
</feature>
<comment type="subcellular location">
    <subcellularLocation>
        <location evidence="1">Nucleus</location>
    </subcellularLocation>
</comment>
<evidence type="ECO:0000313" key="8">
    <source>
        <dbReference type="EMBL" id="KUI58803.1"/>
    </source>
</evidence>
<dbReference type="GO" id="GO:0006351">
    <property type="term" value="P:DNA-templated transcription"/>
    <property type="evidence" value="ECO:0007669"/>
    <property type="project" value="InterPro"/>
</dbReference>
<keyword evidence="4" id="KW-0804">Transcription</keyword>
<dbReference type="GO" id="GO:0008270">
    <property type="term" value="F:zinc ion binding"/>
    <property type="evidence" value="ECO:0007669"/>
    <property type="project" value="InterPro"/>
</dbReference>
<dbReference type="AlphaFoldDB" id="A0A194V4J2"/>
<dbReference type="PANTHER" id="PTHR47338">
    <property type="entry name" value="ZN(II)2CYS6 TRANSCRIPTION FACTOR (EUROFUNG)-RELATED"/>
    <property type="match status" value="1"/>
</dbReference>
<dbReference type="CDD" id="cd12148">
    <property type="entry name" value="fungal_TF_MHR"/>
    <property type="match status" value="1"/>
</dbReference>
<dbReference type="SMART" id="SM00906">
    <property type="entry name" value="Fungal_trans"/>
    <property type="match status" value="1"/>
</dbReference>
<feature type="region of interest" description="Disordered" evidence="6">
    <location>
        <begin position="690"/>
        <end position="756"/>
    </location>
</feature>
<gene>
    <name evidence="8" type="ORF">VP1G_06091</name>
</gene>
<dbReference type="PROSITE" id="PS00463">
    <property type="entry name" value="ZN2_CY6_FUNGAL_1"/>
    <property type="match status" value="1"/>
</dbReference>
<reference evidence="9" key="1">
    <citation type="submission" date="2014-12" db="EMBL/GenBank/DDBJ databases">
        <title>Genome Sequence of Valsa Canker Pathogens Uncovers a Specific Adaption of Colonization on Woody Bark.</title>
        <authorList>
            <person name="Yin Z."/>
            <person name="Liu H."/>
            <person name="Gao X."/>
            <person name="Li Z."/>
            <person name="Song N."/>
            <person name="Ke X."/>
            <person name="Dai Q."/>
            <person name="Wu Y."/>
            <person name="Sun Y."/>
            <person name="Xu J.-R."/>
            <person name="Kang Z.K."/>
            <person name="Wang L."/>
            <person name="Huang L."/>
        </authorList>
    </citation>
    <scope>NUCLEOTIDE SEQUENCE [LARGE SCALE GENOMIC DNA]</scope>
    <source>
        <strain evidence="9">SXYL134</strain>
    </source>
</reference>
<dbReference type="GO" id="GO:0005634">
    <property type="term" value="C:nucleus"/>
    <property type="evidence" value="ECO:0007669"/>
    <property type="project" value="UniProtKB-SubCell"/>
</dbReference>
<feature type="compositionally biased region" description="Low complexity" evidence="6">
    <location>
        <begin position="12"/>
        <end position="22"/>
    </location>
</feature>
<dbReference type="InterPro" id="IPR007219">
    <property type="entry name" value="XnlR_reg_dom"/>
</dbReference>
<name>A0A194V4J2_CYTMA</name>
<dbReference type="SUPFAM" id="SSF57701">
    <property type="entry name" value="Zn2/Cys6 DNA-binding domain"/>
    <property type="match status" value="1"/>
</dbReference>
<accession>A0A194V4J2</accession>